<accession>A0A9J7BFY6</accession>
<protein>
    <submittedName>
        <fullName evidence="1">Uncharacterized protein</fullName>
    </submittedName>
</protein>
<proteinExistence type="predicted"/>
<dbReference type="RefSeq" id="WP_260790537.1">
    <property type="nucleotide sequence ID" value="NZ_CP093313.1"/>
</dbReference>
<dbReference type="Proteomes" id="UP001059380">
    <property type="component" value="Chromosome"/>
</dbReference>
<organism evidence="1 2">
    <name type="scientific">Occallatibacter riparius</name>
    <dbReference type="NCBI Taxonomy" id="1002689"/>
    <lineage>
        <taxon>Bacteria</taxon>
        <taxon>Pseudomonadati</taxon>
        <taxon>Acidobacteriota</taxon>
        <taxon>Terriglobia</taxon>
        <taxon>Terriglobales</taxon>
        <taxon>Acidobacteriaceae</taxon>
        <taxon>Occallatibacter</taxon>
    </lineage>
</organism>
<keyword evidence="2" id="KW-1185">Reference proteome</keyword>
<evidence type="ECO:0000313" key="2">
    <source>
        <dbReference type="Proteomes" id="UP001059380"/>
    </source>
</evidence>
<dbReference type="AlphaFoldDB" id="A0A9J7BFY6"/>
<name>A0A9J7BFY6_9BACT</name>
<dbReference type="KEGG" id="orp:MOP44_13955"/>
<sequence length="198" mass="22598">MTNINGKTYAMTAITPMKPWKTPILKVFFFLLAHIKPLQARLVGLSFIHFARWVVIKRQAFPRLANSQPIENLSYDYLLFFSNFNGTWNQYIDAFADVLADGLNLVWRWSEKFPMSRPVTAFKRYISLVQFDTDYYYTAYPRATTNDVKAAHRVCAAVEDLGRNCNEMSPAEFSAAYLQFLVKVQKDLGSTGVGPVGT</sequence>
<evidence type="ECO:0000313" key="1">
    <source>
        <dbReference type="EMBL" id="UWZ81688.1"/>
    </source>
</evidence>
<reference evidence="1" key="1">
    <citation type="submission" date="2021-04" db="EMBL/GenBank/DDBJ databases">
        <title>Phylogenetic analysis of Acidobacteriaceae.</title>
        <authorList>
            <person name="Qiu L."/>
            <person name="Zhang Q."/>
        </authorList>
    </citation>
    <scope>NUCLEOTIDE SEQUENCE</scope>
    <source>
        <strain evidence="1">DSM 25168</strain>
    </source>
</reference>
<dbReference type="EMBL" id="CP093313">
    <property type="protein sequence ID" value="UWZ81688.1"/>
    <property type="molecule type" value="Genomic_DNA"/>
</dbReference>
<gene>
    <name evidence="1" type="ORF">MOP44_13955</name>
</gene>